<dbReference type="GO" id="GO:0008234">
    <property type="term" value="F:cysteine-type peptidase activity"/>
    <property type="evidence" value="ECO:0007669"/>
    <property type="project" value="UniProtKB-KW"/>
</dbReference>
<keyword evidence="4" id="KW-0788">Thiol protease</keyword>
<keyword evidence="3" id="KW-0378">Hydrolase</keyword>
<dbReference type="SUPFAM" id="SSF53182">
    <property type="entry name" value="Pyrrolidone carboxyl peptidase (pyroglutamate aminopeptidase)"/>
    <property type="match status" value="1"/>
</dbReference>
<accession>A0A7T4EHZ7</accession>
<feature type="compositionally biased region" description="Polar residues" evidence="5">
    <location>
        <begin position="111"/>
        <end position="123"/>
    </location>
</feature>
<dbReference type="AlphaFoldDB" id="A0A7T4EHZ7"/>
<dbReference type="Gene3D" id="3.40.630.20">
    <property type="entry name" value="Peptidase C15, pyroglutamyl peptidase I-like"/>
    <property type="match status" value="1"/>
</dbReference>
<dbReference type="EMBL" id="CP069534">
    <property type="protein sequence ID" value="QRP71871.1"/>
    <property type="molecule type" value="Genomic_DNA"/>
</dbReference>
<organism evidence="6 8">
    <name type="scientific">Corynebacterium glucuronolyticum</name>
    <dbReference type="NCBI Taxonomy" id="39791"/>
    <lineage>
        <taxon>Bacteria</taxon>
        <taxon>Bacillati</taxon>
        <taxon>Actinomycetota</taxon>
        <taxon>Actinomycetes</taxon>
        <taxon>Mycobacteriales</taxon>
        <taxon>Corynebacteriaceae</taxon>
        <taxon>Corynebacterium</taxon>
    </lineage>
</organism>
<evidence type="ECO:0000313" key="8">
    <source>
        <dbReference type="Proteomes" id="UP000596145"/>
    </source>
</evidence>
<gene>
    <name evidence="6" type="ORF">I6I10_08965</name>
    <name evidence="7" type="ORF">I6J21_07175</name>
</gene>
<evidence type="ECO:0000256" key="5">
    <source>
        <dbReference type="SAM" id="MobiDB-lite"/>
    </source>
</evidence>
<dbReference type="InterPro" id="IPR036440">
    <property type="entry name" value="Peptidase_C15-like_sf"/>
</dbReference>
<reference evidence="6 8" key="1">
    <citation type="submission" date="2020-12" db="EMBL/GenBank/DDBJ databases">
        <title>FDA dAtabase for Regulatory Grade micrObial Sequences (FDA-ARGOS): Supporting development and validation of Infectious Disease Dx tests.</title>
        <authorList>
            <person name="Sproer C."/>
            <person name="Gronow S."/>
            <person name="Severitt S."/>
            <person name="Schroder I."/>
            <person name="Tallon L."/>
            <person name="Sadzewicz L."/>
            <person name="Zhao X."/>
            <person name="Boylan J."/>
            <person name="Ott S."/>
            <person name="Bowen H."/>
            <person name="Vavikolanu K."/>
            <person name="Mehta A."/>
            <person name="Aluvathingal J."/>
            <person name="Nadendla S."/>
            <person name="Lowell S."/>
            <person name="Myers T."/>
            <person name="Yan Y."/>
            <person name="Sichtig H."/>
        </authorList>
    </citation>
    <scope>NUCLEOTIDE SEQUENCE [LARGE SCALE GENOMIC DNA]</scope>
    <source>
        <strain evidence="6 8">FDAARGOS_1053</strain>
        <strain evidence="7">FDAARGOS_1191</strain>
    </source>
</reference>
<sequence length="236" mass="25549">MTGFEPFGGRTENASWRVAERVAGTFAEEGFDIQAKQVPVEFDAIGPFLAHHRRETIISIGEAAVADRARLEIAGRLWQHGTDNTGKYFNRPLASILLSRTHESLVARVQANTTGSETSLPQRETNDGARRRSGVRVLYDGPRPPAAVIGENGLEYAVRAPENVVNLARKAGLAISSDAGLYICNTTTALGYAFLNTFAFLHVPAVEPSEKTLTAVSAFVRSLLVHAHGGDHEVQD</sequence>
<evidence type="ECO:0000256" key="3">
    <source>
        <dbReference type="ARBA" id="ARBA00022801"/>
    </source>
</evidence>
<evidence type="ECO:0000256" key="1">
    <source>
        <dbReference type="ARBA" id="ARBA00006641"/>
    </source>
</evidence>
<dbReference type="Proteomes" id="UP000617681">
    <property type="component" value="Chromosome"/>
</dbReference>
<feature type="region of interest" description="Disordered" evidence="5">
    <location>
        <begin position="111"/>
        <end position="131"/>
    </location>
</feature>
<protein>
    <recommendedName>
        <fullName evidence="9">Pyrrolidone-carboxylate peptidase</fullName>
    </recommendedName>
</protein>
<comment type="similarity">
    <text evidence="1">Belongs to the peptidase C15 family.</text>
</comment>
<dbReference type="OrthoDB" id="9779738at2"/>
<dbReference type="Pfam" id="PF01470">
    <property type="entry name" value="Peptidase_C15"/>
    <property type="match status" value="1"/>
</dbReference>
<evidence type="ECO:0008006" key="9">
    <source>
        <dbReference type="Google" id="ProtNLM"/>
    </source>
</evidence>
<dbReference type="EMBL" id="CP066007">
    <property type="protein sequence ID" value="QQB47735.1"/>
    <property type="molecule type" value="Genomic_DNA"/>
</dbReference>
<evidence type="ECO:0000256" key="2">
    <source>
        <dbReference type="ARBA" id="ARBA00022670"/>
    </source>
</evidence>
<keyword evidence="2" id="KW-0645">Protease</keyword>
<proteinExistence type="inferred from homology"/>
<evidence type="ECO:0000313" key="7">
    <source>
        <dbReference type="EMBL" id="QRP71871.1"/>
    </source>
</evidence>
<dbReference type="GO" id="GO:0006508">
    <property type="term" value="P:proteolysis"/>
    <property type="evidence" value="ECO:0007669"/>
    <property type="project" value="UniProtKB-KW"/>
</dbReference>
<dbReference type="InterPro" id="IPR016125">
    <property type="entry name" value="Peptidase_C15-like"/>
</dbReference>
<evidence type="ECO:0000256" key="4">
    <source>
        <dbReference type="ARBA" id="ARBA00022807"/>
    </source>
</evidence>
<evidence type="ECO:0000313" key="6">
    <source>
        <dbReference type="EMBL" id="QQB47735.1"/>
    </source>
</evidence>
<name>A0A7T4EHZ7_9CORY</name>
<dbReference type="Proteomes" id="UP000596145">
    <property type="component" value="Chromosome"/>
</dbReference>